<proteinExistence type="predicted"/>
<name>A0A921S5B5_SORBI</name>
<organism evidence="1 2">
    <name type="scientific">Sorghum bicolor</name>
    <name type="common">Sorghum</name>
    <name type="synonym">Sorghum vulgare</name>
    <dbReference type="NCBI Taxonomy" id="4558"/>
    <lineage>
        <taxon>Eukaryota</taxon>
        <taxon>Viridiplantae</taxon>
        <taxon>Streptophyta</taxon>
        <taxon>Embryophyta</taxon>
        <taxon>Tracheophyta</taxon>
        <taxon>Spermatophyta</taxon>
        <taxon>Magnoliopsida</taxon>
        <taxon>Liliopsida</taxon>
        <taxon>Poales</taxon>
        <taxon>Poaceae</taxon>
        <taxon>PACMAD clade</taxon>
        <taxon>Panicoideae</taxon>
        <taxon>Andropogonodae</taxon>
        <taxon>Andropogoneae</taxon>
        <taxon>Sorghinae</taxon>
        <taxon>Sorghum</taxon>
    </lineage>
</organism>
<dbReference type="AlphaFoldDB" id="A0A921S5B5"/>
<accession>A0A921S5B5</accession>
<evidence type="ECO:0000313" key="2">
    <source>
        <dbReference type="Proteomes" id="UP000807115"/>
    </source>
</evidence>
<gene>
    <name evidence="1" type="ORF">BDA96_01G448400</name>
</gene>
<reference evidence="1" key="2">
    <citation type="submission" date="2020-10" db="EMBL/GenBank/DDBJ databases">
        <authorList>
            <person name="Cooper E.A."/>
            <person name="Brenton Z.W."/>
            <person name="Flinn B.S."/>
            <person name="Jenkins J."/>
            <person name="Shu S."/>
            <person name="Flowers D."/>
            <person name="Luo F."/>
            <person name="Wang Y."/>
            <person name="Xia P."/>
            <person name="Barry K."/>
            <person name="Daum C."/>
            <person name="Lipzen A."/>
            <person name="Yoshinaga Y."/>
            <person name="Schmutz J."/>
            <person name="Saski C."/>
            <person name="Vermerris W."/>
            <person name="Kresovich S."/>
        </authorList>
    </citation>
    <scope>NUCLEOTIDE SEQUENCE</scope>
</reference>
<protein>
    <submittedName>
        <fullName evidence="1">Uncharacterized protein</fullName>
    </submittedName>
</protein>
<reference evidence="1" key="1">
    <citation type="journal article" date="2019" name="BMC Genomics">
        <title>A new reference genome for Sorghum bicolor reveals high levels of sequence similarity between sweet and grain genotypes: implications for the genetics of sugar metabolism.</title>
        <authorList>
            <person name="Cooper E.A."/>
            <person name="Brenton Z.W."/>
            <person name="Flinn B.S."/>
            <person name="Jenkins J."/>
            <person name="Shu S."/>
            <person name="Flowers D."/>
            <person name="Luo F."/>
            <person name="Wang Y."/>
            <person name="Xia P."/>
            <person name="Barry K."/>
            <person name="Daum C."/>
            <person name="Lipzen A."/>
            <person name="Yoshinaga Y."/>
            <person name="Schmutz J."/>
            <person name="Saski C."/>
            <person name="Vermerris W."/>
            <person name="Kresovich S."/>
        </authorList>
    </citation>
    <scope>NUCLEOTIDE SEQUENCE</scope>
</reference>
<comment type="caution">
    <text evidence="1">The sequence shown here is derived from an EMBL/GenBank/DDBJ whole genome shotgun (WGS) entry which is preliminary data.</text>
</comment>
<dbReference type="EMBL" id="CM027680">
    <property type="protein sequence ID" value="KAG0551734.1"/>
    <property type="molecule type" value="Genomic_DNA"/>
</dbReference>
<dbReference type="Proteomes" id="UP000807115">
    <property type="component" value="Chromosome 1"/>
</dbReference>
<sequence>MRHWLTAARMEACLPARRHCVRVVSLRVLPQLWKRVPNVLYLYFLSDGRVSETMTGNLNLAAPGTERNEWNMLLLLLT</sequence>
<evidence type="ECO:0000313" key="1">
    <source>
        <dbReference type="EMBL" id="KAG0551734.1"/>
    </source>
</evidence>